<evidence type="ECO:0000256" key="4">
    <source>
        <dbReference type="ARBA" id="ARBA00022517"/>
    </source>
</evidence>
<dbReference type="FunFam" id="3.40.50.300:FF:000008">
    <property type="entry name" value="ATP-dependent RNA helicase RhlB"/>
    <property type="match status" value="1"/>
</dbReference>
<feature type="compositionally biased region" description="Pro residues" evidence="14">
    <location>
        <begin position="11"/>
        <end position="21"/>
    </location>
</feature>
<dbReference type="SUPFAM" id="SSF52540">
    <property type="entry name" value="P-loop containing nucleoside triphosphate hydrolases"/>
    <property type="match status" value="1"/>
</dbReference>
<evidence type="ECO:0000259" key="16">
    <source>
        <dbReference type="PROSITE" id="PS51192"/>
    </source>
</evidence>
<keyword evidence="4" id="KW-0690">Ribosome biogenesis</keyword>
<keyword evidence="12" id="KW-0479">Metal-binding</keyword>
<keyword evidence="6 13" id="KW-0547">Nucleotide-binding</keyword>
<keyword evidence="19" id="KW-1185">Reference proteome</keyword>
<feature type="region of interest" description="Disordered" evidence="14">
    <location>
        <begin position="213"/>
        <end position="267"/>
    </location>
</feature>
<evidence type="ECO:0000256" key="8">
    <source>
        <dbReference type="ARBA" id="ARBA00022806"/>
    </source>
</evidence>
<dbReference type="PROSITE" id="PS51192">
    <property type="entry name" value="HELICASE_ATP_BIND_1"/>
    <property type="match status" value="1"/>
</dbReference>
<comment type="similarity">
    <text evidence="2">Belongs to the DEAD box helicase family. DDX5/DBP2 subfamily.</text>
</comment>
<dbReference type="GO" id="GO:0008270">
    <property type="term" value="F:zinc ion binding"/>
    <property type="evidence" value="ECO:0007669"/>
    <property type="project" value="UniProtKB-KW"/>
</dbReference>
<evidence type="ECO:0000256" key="7">
    <source>
        <dbReference type="ARBA" id="ARBA00022801"/>
    </source>
</evidence>
<dbReference type="EC" id="3.6.4.13" evidence="3"/>
<evidence type="ECO:0000256" key="11">
    <source>
        <dbReference type="ARBA" id="ARBA00037449"/>
    </source>
</evidence>
<feature type="zinc finger region" description="C3H1-type" evidence="12">
    <location>
        <begin position="193"/>
        <end position="220"/>
    </location>
</feature>
<feature type="region of interest" description="Disordered" evidence="14">
    <location>
        <begin position="1"/>
        <end position="25"/>
    </location>
</feature>
<comment type="subcellular location">
    <subcellularLocation>
        <location evidence="1">Nucleus</location>
        <location evidence="1">Nucleolus</location>
    </subcellularLocation>
</comment>
<evidence type="ECO:0000256" key="5">
    <source>
        <dbReference type="ARBA" id="ARBA00022552"/>
    </source>
</evidence>
<dbReference type="InterPro" id="IPR044742">
    <property type="entry name" value="DEAD/DEAH_RhlB"/>
</dbReference>
<evidence type="ECO:0000256" key="14">
    <source>
        <dbReference type="SAM" id="MobiDB-lite"/>
    </source>
</evidence>
<name>A0AA36MN66_9DINO</name>
<dbReference type="GO" id="GO:0003676">
    <property type="term" value="F:nucleic acid binding"/>
    <property type="evidence" value="ECO:0007669"/>
    <property type="project" value="InterPro"/>
</dbReference>
<reference evidence="18" key="1">
    <citation type="submission" date="2023-08" db="EMBL/GenBank/DDBJ databases">
        <authorList>
            <person name="Chen Y."/>
            <person name="Shah S."/>
            <person name="Dougan E. K."/>
            <person name="Thang M."/>
            <person name="Chan C."/>
        </authorList>
    </citation>
    <scope>NUCLEOTIDE SEQUENCE</scope>
</reference>
<evidence type="ECO:0000259" key="17">
    <source>
        <dbReference type="PROSITE" id="PS51194"/>
    </source>
</evidence>
<comment type="function">
    <text evidence="11">ATP-dependent RNA helicase required for 60S ribosomal subunit synthesis. Involved in efficient pre-rRNA processing, predominantly at site A3, which is necessary for the normal formation of 25S and 5.8S rRNAs.</text>
</comment>
<keyword evidence="5" id="KW-0698">rRNA processing</keyword>
<dbReference type="PROSITE" id="PS50103">
    <property type="entry name" value="ZF_C3H1"/>
    <property type="match status" value="1"/>
</dbReference>
<evidence type="ECO:0000313" key="19">
    <source>
        <dbReference type="Proteomes" id="UP001178507"/>
    </source>
</evidence>
<dbReference type="EMBL" id="CAUJNA010000580">
    <property type="protein sequence ID" value="CAJ1378914.1"/>
    <property type="molecule type" value="Genomic_DNA"/>
</dbReference>
<keyword evidence="7 13" id="KW-0378">Hydrolase</keyword>
<feature type="domain" description="Helicase C-terminal" evidence="17">
    <location>
        <begin position="519"/>
        <end position="674"/>
    </location>
</feature>
<dbReference type="Gene3D" id="3.40.50.300">
    <property type="entry name" value="P-loop containing nucleotide triphosphate hydrolases"/>
    <property type="match status" value="2"/>
</dbReference>
<dbReference type="PROSITE" id="PS51194">
    <property type="entry name" value="HELICASE_CTER"/>
    <property type="match status" value="1"/>
</dbReference>
<dbReference type="InterPro" id="IPR027417">
    <property type="entry name" value="P-loop_NTPase"/>
</dbReference>
<dbReference type="Proteomes" id="UP001178507">
    <property type="component" value="Unassembled WGS sequence"/>
</dbReference>
<dbReference type="Gene3D" id="3.30.1370.210">
    <property type="match status" value="1"/>
</dbReference>
<keyword evidence="9 13" id="KW-0067">ATP-binding</keyword>
<dbReference type="SMART" id="SM00490">
    <property type="entry name" value="HELICc"/>
    <property type="match status" value="1"/>
</dbReference>
<dbReference type="InterPro" id="IPR011545">
    <property type="entry name" value="DEAD/DEAH_box_helicase_dom"/>
</dbReference>
<dbReference type="CDD" id="cd00268">
    <property type="entry name" value="DEADc"/>
    <property type="match status" value="1"/>
</dbReference>
<feature type="region of interest" description="Disordered" evidence="14">
    <location>
        <begin position="666"/>
        <end position="692"/>
    </location>
</feature>
<proteinExistence type="inferred from homology"/>
<dbReference type="InterPro" id="IPR000629">
    <property type="entry name" value="RNA-helicase_DEAD-box_CS"/>
</dbReference>
<feature type="compositionally biased region" description="Basic residues" evidence="14">
    <location>
        <begin position="138"/>
        <end position="169"/>
    </location>
</feature>
<evidence type="ECO:0000256" key="12">
    <source>
        <dbReference type="PROSITE-ProRule" id="PRU00723"/>
    </source>
</evidence>
<keyword evidence="12" id="KW-0862">Zinc</keyword>
<sequence>MAFPPQTLPGTFPPATLPPTGLPQMNPQLLQQQQYLQYVMMLQAQGQAAATAATTATGAAPAPAPDSSQMLQQQIMQQMQHQMAPEPEEIKEVNGDKGKAKAKARGKKISSSGSRSPSRKKKSPSRRRKRSSSSSKSSRSRSRSRRSRRRGRRSPSRRRRSPSRRRRSPPRGGGGGGYGGGGGGPRFGGGGGGGGGEMCGDFKRGRCTRGTACRFSHGDDGPSRSEPVGTFKAPSGPAPTSLAALKPPPSMAQINSDPSAHNSGATVQDQEIKVIDARGQMMSQFPRYATFQDAPFCASIQADLAKAGFPAPSQIQQYAWPLAMQGYDVIGVAATGSGKTLGFLLPAFHFLMERQIRAGDPQLLVMAPTRELAVQIEEEAVKFGRASGIKTCCCYGGAPKGPQAMSLRDGVHGVIGTPGRINDFLEGNQIRMQDVCKLVLDEADRMLDMGFEPQIRKILAKVTNPYRHTMFFTATWPQSIRRLASEFLRNPIQIQIGNRDELKGNQDIVQIVTPCTMSNKNQILLQVLSQSGVGDRHNSAAKAIIFCSTKRMCDQLQRDLQRNGVPCAAIHGDKGQREREHALGELKTGAMKLICATDVAARGIDVKGVTLVVNYDAPGNTEDYVHRIGRTGRAGQKGYAVTLISDKDAHALRGIIEVMRRTNQEVTPDVEAMSRNAGPPPPSGRALRGKGR</sequence>
<dbReference type="SMART" id="SM00487">
    <property type="entry name" value="DEXDc"/>
    <property type="match status" value="1"/>
</dbReference>
<accession>A0AA36MN66</accession>
<evidence type="ECO:0000256" key="10">
    <source>
        <dbReference type="ARBA" id="ARBA00023242"/>
    </source>
</evidence>
<dbReference type="GO" id="GO:0003724">
    <property type="term" value="F:RNA helicase activity"/>
    <property type="evidence" value="ECO:0007669"/>
    <property type="project" value="UniProtKB-EC"/>
</dbReference>
<feature type="domain" description="Helicase ATP-binding" evidence="16">
    <location>
        <begin position="320"/>
        <end position="494"/>
    </location>
</feature>
<gene>
    <name evidence="18" type="ORF">EVOR1521_LOCUS7304</name>
</gene>
<evidence type="ECO:0000256" key="3">
    <source>
        <dbReference type="ARBA" id="ARBA00012552"/>
    </source>
</evidence>
<feature type="compositionally biased region" description="Polar residues" evidence="14">
    <location>
        <begin position="252"/>
        <end position="267"/>
    </location>
</feature>
<dbReference type="Pfam" id="PF00271">
    <property type="entry name" value="Helicase_C"/>
    <property type="match status" value="1"/>
</dbReference>
<keyword evidence="10" id="KW-0539">Nucleus</keyword>
<organism evidence="18 19">
    <name type="scientific">Effrenium voratum</name>
    <dbReference type="NCBI Taxonomy" id="2562239"/>
    <lineage>
        <taxon>Eukaryota</taxon>
        <taxon>Sar</taxon>
        <taxon>Alveolata</taxon>
        <taxon>Dinophyceae</taxon>
        <taxon>Suessiales</taxon>
        <taxon>Symbiodiniaceae</taxon>
        <taxon>Effrenium</taxon>
    </lineage>
</organism>
<dbReference type="InterPro" id="IPR001650">
    <property type="entry name" value="Helicase_C-like"/>
</dbReference>
<evidence type="ECO:0000313" key="18">
    <source>
        <dbReference type="EMBL" id="CAJ1378914.1"/>
    </source>
</evidence>
<dbReference type="GO" id="GO:0016787">
    <property type="term" value="F:hydrolase activity"/>
    <property type="evidence" value="ECO:0007669"/>
    <property type="project" value="UniProtKB-KW"/>
</dbReference>
<feature type="region of interest" description="Disordered" evidence="14">
    <location>
        <begin position="58"/>
        <end position="193"/>
    </location>
</feature>
<dbReference type="PROSITE" id="PS00039">
    <property type="entry name" value="DEAD_ATP_HELICASE"/>
    <property type="match status" value="1"/>
</dbReference>
<keyword evidence="12" id="KW-0863">Zinc-finger</keyword>
<protein>
    <recommendedName>
        <fullName evidence="3">RNA helicase</fullName>
        <ecNumber evidence="3">3.6.4.13</ecNumber>
    </recommendedName>
</protein>
<dbReference type="GO" id="GO:0005524">
    <property type="term" value="F:ATP binding"/>
    <property type="evidence" value="ECO:0007669"/>
    <property type="project" value="UniProtKB-KW"/>
</dbReference>
<dbReference type="CDD" id="cd18787">
    <property type="entry name" value="SF2_C_DEAD"/>
    <property type="match status" value="1"/>
</dbReference>
<feature type="compositionally biased region" description="Gly residues" evidence="14">
    <location>
        <begin position="171"/>
        <end position="193"/>
    </location>
</feature>
<feature type="compositionally biased region" description="Basic and acidic residues" evidence="14">
    <location>
        <begin position="88"/>
        <end position="99"/>
    </location>
</feature>
<dbReference type="InterPro" id="IPR000571">
    <property type="entry name" value="Znf_CCCH"/>
</dbReference>
<evidence type="ECO:0000259" key="15">
    <source>
        <dbReference type="PROSITE" id="PS50103"/>
    </source>
</evidence>
<evidence type="ECO:0000256" key="9">
    <source>
        <dbReference type="ARBA" id="ARBA00022840"/>
    </source>
</evidence>
<feature type="compositionally biased region" description="Low complexity" evidence="14">
    <location>
        <begin position="69"/>
        <end position="83"/>
    </location>
</feature>
<keyword evidence="8 13" id="KW-0347">Helicase</keyword>
<dbReference type="InterPro" id="IPR014001">
    <property type="entry name" value="Helicase_ATP-bd"/>
</dbReference>
<evidence type="ECO:0000256" key="13">
    <source>
        <dbReference type="RuleBase" id="RU000492"/>
    </source>
</evidence>
<feature type="compositionally biased region" description="Basic residues" evidence="14">
    <location>
        <begin position="117"/>
        <end position="131"/>
    </location>
</feature>
<feature type="domain" description="C3H1-type" evidence="15">
    <location>
        <begin position="193"/>
        <end position="220"/>
    </location>
</feature>
<evidence type="ECO:0000256" key="1">
    <source>
        <dbReference type="ARBA" id="ARBA00004604"/>
    </source>
</evidence>
<evidence type="ECO:0000256" key="2">
    <source>
        <dbReference type="ARBA" id="ARBA00009334"/>
    </source>
</evidence>
<evidence type="ECO:0000256" key="6">
    <source>
        <dbReference type="ARBA" id="ARBA00022741"/>
    </source>
</evidence>
<comment type="caution">
    <text evidence="18">The sequence shown here is derived from an EMBL/GenBank/DDBJ whole genome shotgun (WGS) entry which is preliminary data.</text>
</comment>
<dbReference type="PANTHER" id="PTHR47958">
    <property type="entry name" value="ATP-DEPENDENT RNA HELICASE DBP3"/>
    <property type="match status" value="1"/>
</dbReference>
<dbReference type="Pfam" id="PF00270">
    <property type="entry name" value="DEAD"/>
    <property type="match status" value="1"/>
</dbReference>
<dbReference type="AlphaFoldDB" id="A0AA36MN66"/>